<organism evidence="1">
    <name type="scientific">marine metagenome</name>
    <dbReference type="NCBI Taxonomy" id="408172"/>
    <lineage>
        <taxon>unclassified sequences</taxon>
        <taxon>metagenomes</taxon>
        <taxon>ecological metagenomes</taxon>
    </lineage>
</organism>
<accession>A0A382MCF2</accession>
<protein>
    <submittedName>
        <fullName evidence="1">Uncharacterized protein</fullName>
    </submittedName>
</protein>
<sequence>MNYLWMETRMQIPTGNLTLLSDRASQYSTGQLHIHHCLRDDSPLIHQTLKNPDLALSDPACQIIKNDNTTTVGLICRDGYKIAIKRYNTKNTWHRLRRTVRNSRAENCWHFTRTLRNLEISVAPAVAWIQEIQVGLKGRSWFVSEFVDGISCLEHLKKDVP</sequence>
<dbReference type="AlphaFoldDB" id="A0A382MCF2"/>
<evidence type="ECO:0000313" key="1">
    <source>
        <dbReference type="EMBL" id="SVC46683.1"/>
    </source>
</evidence>
<reference evidence="1" key="1">
    <citation type="submission" date="2018-05" db="EMBL/GenBank/DDBJ databases">
        <authorList>
            <person name="Lanie J.A."/>
            <person name="Ng W.-L."/>
            <person name="Kazmierczak K.M."/>
            <person name="Andrzejewski T.M."/>
            <person name="Davidsen T.M."/>
            <person name="Wayne K.J."/>
            <person name="Tettelin H."/>
            <person name="Glass J.I."/>
            <person name="Rusch D."/>
            <person name="Podicherti R."/>
            <person name="Tsui H.-C.T."/>
            <person name="Winkler M.E."/>
        </authorList>
    </citation>
    <scope>NUCLEOTIDE SEQUENCE</scope>
</reference>
<proteinExistence type="predicted"/>
<feature type="non-terminal residue" evidence="1">
    <location>
        <position position="161"/>
    </location>
</feature>
<name>A0A382MCF2_9ZZZZ</name>
<dbReference type="EMBL" id="UINC01092794">
    <property type="protein sequence ID" value="SVC46683.1"/>
    <property type="molecule type" value="Genomic_DNA"/>
</dbReference>
<gene>
    <name evidence="1" type="ORF">METZ01_LOCUS299537</name>
</gene>